<sequence length="68" mass="8144">MFKLGTEVKTYLLKPTVQKKQISGYLFKQQEHIYNFESYQKLHIWGISMYIFLLSREPGMDWTEVPLA</sequence>
<reference evidence="2" key="1">
    <citation type="journal article" date="2011" name="Nat. Biotechnol.">
        <title>The genomic sequence of the Chinese hamster ovary (CHO)-K1 cell line.</title>
        <authorList>
            <person name="Xu X."/>
            <person name="Nagarajan H."/>
            <person name="Lewis N.E."/>
            <person name="Pan S."/>
            <person name="Cai Z."/>
            <person name="Liu X."/>
            <person name="Chen W."/>
            <person name="Xie M."/>
            <person name="Wang W."/>
            <person name="Hammond S."/>
            <person name="Andersen M.R."/>
            <person name="Neff N."/>
            <person name="Passarelli B."/>
            <person name="Koh W."/>
            <person name="Fan H.C."/>
            <person name="Wang J."/>
            <person name="Gui Y."/>
            <person name="Lee K.H."/>
            <person name="Betenbaugh M.J."/>
            <person name="Quake S.R."/>
            <person name="Famili I."/>
            <person name="Palsson B.O."/>
            <person name="Wang J."/>
        </authorList>
    </citation>
    <scope>NUCLEOTIDE SEQUENCE [LARGE SCALE GENOMIC DNA]</scope>
    <source>
        <strain evidence="2">CHO K1 cell line</strain>
    </source>
</reference>
<protein>
    <submittedName>
        <fullName evidence="1">Uncharacterized protein</fullName>
    </submittedName>
</protein>
<dbReference type="InParanoid" id="G3IB06"/>
<evidence type="ECO:0000313" key="1">
    <source>
        <dbReference type="EMBL" id="EGV93448.1"/>
    </source>
</evidence>
<dbReference type="Proteomes" id="UP000001075">
    <property type="component" value="Unassembled WGS sequence"/>
</dbReference>
<name>G3IB06_CRIGR</name>
<organism evidence="1 2">
    <name type="scientific">Cricetulus griseus</name>
    <name type="common">Chinese hamster</name>
    <name type="synonym">Cricetulus barabensis griseus</name>
    <dbReference type="NCBI Taxonomy" id="10029"/>
    <lineage>
        <taxon>Eukaryota</taxon>
        <taxon>Metazoa</taxon>
        <taxon>Chordata</taxon>
        <taxon>Craniata</taxon>
        <taxon>Vertebrata</taxon>
        <taxon>Euteleostomi</taxon>
        <taxon>Mammalia</taxon>
        <taxon>Eutheria</taxon>
        <taxon>Euarchontoglires</taxon>
        <taxon>Glires</taxon>
        <taxon>Rodentia</taxon>
        <taxon>Myomorpha</taxon>
        <taxon>Muroidea</taxon>
        <taxon>Cricetidae</taxon>
        <taxon>Cricetinae</taxon>
        <taxon>Cricetulus</taxon>
    </lineage>
</organism>
<dbReference type="AlphaFoldDB" id="G3IB06"/>
<dbReference type="EMBL" id="JH001779">
    <property type="protein sequence ID" value="EGV93448.1"/>
    <property type="molecule type" value="Genomic_DNA"/>
</dbReference>
<proteinExistence type="predicted"/>
<gene>
    <name evidence="1" type="ORF">I79_020793</name>
</gene>
<accession>G3IB06</accession>
<evidence type="ECO:0000313" key="2">
    <source>
        <dbReference type="Proteomes" id="UP000001075"/>
    </source>
</evidence>